<organism evidence="1 2">
    <name type="scientific">Fusobacterium canifelinum</name>
    <dbReference type="NCBI Taxonomy" id="285729"/>
    <lineage>
        <taxon>Bacteria</taxon>
        <taxon>Fusobacteriati</taxon>
        <taxon>Fusobacteriota</taxon>
        <taxon>Fusobacteriia</taxon>
        <taxon>Fusobacteriales</taxon>
        <taxon>Fusobacteriaceae</taxon>
        <taxon>Fusobacterium</taxon>
    </lineage>
</organism>
<name>A0A3P1UTL5_9FUSO</name>
<dbReference type="InterPro" id="IPR053139">
    <property type="entry name" value="Surface_bspA-like"/>
</dbReference>
<comment type="caution">
    <text evidence="1">The sequence shown here is derived from an EMBL/GenBank/DDBJ whole genome shotgun (WGS) entry which is preliminary data.</text>
</comment>
<dbReference type="EMBL" id="RQYY01000010">
    <property type="protein sequence ID" value="RRD24807.1"/>
    <property type="molecule type" value="Genomic_DNA"/>
</dbReference>
<sequence length="483" mass="55851">MVEKDIKLYKDIFYYINEDGKTLTVVGFKNSTKIAEVPDIIEGMKVTHMTAEFPTYRCTSLKEITISSGITLERRLFALNHSIEKVFLKSGVTLCGQVFEYSDLKEIKMEKGVKINDIPTLFRVERNKKYCGNFLFNRYPISKNPNAPRIWKECFEENLKRLDLLDKEGYEFQDMENSCIFTGCEFLTEIEIPEGIEILPNATFSACTSLCRVILPKTLKVIGTLCFANCSNLVNIVIPEGVVAIGEEAFGGCTNLETVVLPSTLTHIVGNPFTKCKSLKRIIVPEGMLGLDGSEELADEIFRYVSTFTINYTSFNKKDFYSKKTWKQIFKSKLALLVTTERPSEKELKEKEDLTIIKLKEQGEFDKIKIYVDEIIEYFLENLSSSNYKKKDISLLKKKIITYINNLQKISKNNYSNEEMILKEVKELVDYINEFNKKFQAIETEEREELCEIIDRCAILAGYPYPNPQVQSDFDITYEWREW</sequence>
<gene>
    <name evidence="1" type="ORF">EII27_06540</name>
</gene>
<dbReference type="OrthoDB" id="1068223at2"/>
<proteinExistence type="predicted"/>
<dbReference type="Pfam" id="PF13306">
    <property type="entry name" value="LRR_5"/>
    <property type="match status" value="2"/>
</dbReference>
<dbReference type="AlphaFoldDB" id="A0A3P1UTL5"/>
<evidence type="ECO:0000313" key="1">
    <source>
        <dbReference type="EMBL" id="RRD24807.1"/>
    </source>
</evidence>
<dbReference type="InterPro" id="IPR026906">
    <property type="entry name" value="LRR_5"/>
</dbReference>
<reference evidence="1 2" key="1">
    <citation type="submission" date="2018-11" db="EMBL/GenBank/DDBJ databases">
        <title>Genomes From Bacteria Associated with the Canine Oral Cavity: a Test Case for Automated Genome-Based Taxonomic Assignment.</title>
        <authorList>
            <person name="Coil D.A."/>
            <person name="Jospin G."/>
            <person name="Darling A.E."/>
            <person name="Wallis C."/>
            <person name="Davis I.J."/>
            <person name="Harris S."/>
            <person name="Eisen J.A."/>
            <person name="Holcombe L.J."/>
            <person name="O'Flynn C."/>
        </authorList>
    </citation>
    <scope>NUCLEOTIDE SEQUENCE [LARGE SCALE GENOMIC DNA]</scope>
    <source>
        <strain evidence="1 2">OH4460_COT-188</strain>
    </source>
</reference>
<dbReference type="PANTHER" id="PTHR45661:SF3">
    <property type="entry name" value="IG-LIKE DOMAIN-CONTAINING PROTEIN"/>
    <property type="match status" value="1"/>
</dbReference>
<dbReference type="Gene3D" id="3.80.10.10">
    <property type="entry name" value="Ribonuclease Inhibitor"/>
    <property type="match status" value="2"/>
</dbReference>
<accession>A0A3P1UTL5</accession>
<dbReference type="RefSeq" id="WP_124796725.1">
    <property type="nucleotide sequence ID" value="NZ_RQYY01000010.1"/>
</dbReference>
<evidence type="ECO:0000313" key="2">
    <source>
        <dbReference type="Proteomes" id="UP000281534"/>
    </source>
</evidence>
<dbReference type="PANTHER" id="PTHR45661">
    <property type="entry name" value="SURFACE ANTIGEN"/>
    <property type="match status" value="1"/>
</dbReference>
<dbReference type="Proteomes" id="UP000281534">
    <property type="component" value="Unassembled WGS sequence"/>
</dbReference>
<dbReference type="SUPFAM" id="SSF52058">
    <property type="entry name" value="L domain-like"/>
    <property type="match status" value="1"/>
</dbReference>
<dbReference type="InterPro" id="IPR032675">
    <property type="entry name" value="LRR_dom_sf"/>
</dbReference>
<protein>
    <submittedName>
        <fullName evidence="1">Leucine-rich repeat domain-containing protein</fullName>
    </submittedName>
</protein>